<dbReference type="EMBL" id="VFJC01000017">
    <property type="protein sequence ID" value="KAB5546300.1"/>
    <property type="molecule type" value="Genomic_DNA"/>
</dbReference>
<protein>
    <submittedName>
        <fullName evidence="1">Uncharacterized protein</fullName>
    </submittedName>
</protein>
<proteinExistence type="predicted"/>
<organism evidence="1 2">
    <name type="scientific">Pangasianodon hypophthalmus</name>
    <name type="common">Striped catfish</name>
    <name type="synonym">Helicophagus hypophthalmus</name>
    <dbReference type="NCBI Taxonomy" id="310915"/>
    <lineage>
        <taxon>Eukaryota</taxon>
        <taxon>Metazoa</taxon>
        <taxon>Chordata</taxon>
        <taxon>Craniata</taxon>
        <taxon>Vertebrata</taxon>
        <taxon>Euteleostomi</taxon>
        <taxon>Actinopterygii</taxon>
        <taxon>Neopterygii</taxon>
        <taxon>Teleostei</taxon>
        <taxon>Ostariophysi</taxon>
        <taxon>Siluriformes</taxon>
        <taxon>Pangasiidae</taxon>
        <taxon>Pangasianodon</taxon>
    </lineage>
</organism>
<accession>A0A5N5LUE0</accession>
<dbReference type="Proteomes" id="UP000327468">
    <property type="component" value="Chromosome 16"/>
</dbReference>
<evidence type="ECO:0000313" key="2">
    <source>
        <dbReference type="Proteomes" id="UP000327468"/>
    </source>
</evidence>
<gene>
    <name evidence="1" type="ORF">PHYPO_G00070470</name>
</gene>
<name>A0A5N5LUE0_PANHP</name>
<dbReference type="AlphaFoldDB" id="A0A5N5LUE0"/>
<comment type="caution">
    <text evidence="1">The sequence shown here is derived from an EMBL/GenBank/DDBJ whole genome shotgun (WGS) entry which is preliminary data.</text>
</comment>
<evidence type="ECO:0000313" key="1">
    <source>
        <dbReference type="EMBL" id="KAB5546300.1"/>
    </source>
</evidence>
<keyword evidence="2" id="KW-1185">Reference proteome</keyword>
<sequence>MTDLSTDQHSVQSVWRDSDEYYKQYLHSLFGESIAEYFLSSSYLPRNTPSWYTEITDNMRGQISAKALWDALRQRSAKILEEMETETSQQVERMLVDWNLLKRQDHLLRLSGLRFMYRNAQHNQAYSTLLLQRRHPSPLSNLDMTEGPRQYLTAENTLLTE</sequence>
<reference evidence="1 2" key="1">
    <citation type="submission" date="2019-06" db="EMBL/GenBank/DDBJ databases">
        <title>A chromosome-scale genome assembly of the striped catfish, Pangasianodon hypophthalmus.</title>
        <authorList>
            <person name="Wen M."/>
            <person name="Zahm M."/>
            <person name="Roques C."/>
            <person name="Cabau C."/>
            <person name="Klopp C."/>
            <person name="Donnadieu C."/>
            <person name="Jouanno E."/>
            <person name="Avarre J.-C."/>
            <person name="Campet M."/>
            <person name="Ha T.T.T."/>
            <person name="Dugue R."/>
            <person name="Lampietro C."/>
            <person name="Louis A."/>
            <person name="Herpin A."/>
            <person name="Echchiki A."/>
            <person name="Berthelot C."/>
            <person name="Parey E."/>
            <person name="Roest-Crollius H."/>
            <person name="Braasch I."/>
            <person name="Postlethwait J."/>
            <person name="Bobe J."/>
            <person name="Montfort J."/>
            <person name="Bouchez O."/>
            <person name="Begum T."/>
            <person name="Schartl M."/>
            <person name="Guiguen Y."/>
        </authorList>
    </citation>
    <scope>NUCLEOTIDE SEQUENCE [LARGE SCALE GENOMIC DNA]</scope>
    <source>
        <strain evidence="1 2">Indonesia</strain>
        <tissue evidence="1">Blood</tissue>
    </source>
</reference>